<dbReference type="RefSeq" id="WP_089280866.1">
    <property type="nucleotide sequence ID" value="NZ_FZOJ01000001.1"/>
</dbReference>
<name>A0A238ZRE7_9FIRM</name>
<reference evidence="1 2" key="1">
    <citation type="submission" date="2017-06" db="EMBL/GenBank/DDBJ databases">
        <authorList>
            <person name="Kim H.J."/>
            <person name="Triplett B.A."/>
        </authorList>
    </citation>
    <scope>NUCLEOTIDE SEQUENCE [LARGE SCALE GENOMIC DNA]</scope>
    <source>
        <strain evidence="1 2">SCA</strain>
    </source>
</reference>
<gene>
    <name evidence="1" type="ORF">SAMN05446037_100165</name>
</gene>
<dbReference type="OrthoDB" id="1630761at2"/>
<dbReference type="EMBL" id="FZOJ01000001">
    <property type="protein sequence ID" value="SNR86016.1"/>
    <property type="molecule type" value="Genomic_DNA"/>
</dbReference>
<evidence type="ECO:0000313" key="2">
    <source>
        <dbReference type="Proteomes" id="UP000198304"/>
    </source>
</evidence>
<keyword evidence="2" id="KW-1185">Reference proteome</keyword>
<dbReference type="AlphaFoldDB" id="A0A238ZRE7"/>
<sequence length="139" mass="16101">MFKIEDKGMDEFRDTLSYFEKNFPKEAKIVLRKAKNRAKTIVLRRAKQDVGKKSGNYYKAIKGGKVFKQDGDLTARVYISSKIAPHGHLIERGHRQVTKDGREVGFVEGKFVFDRTKNEVGSQYDKIIEQEFDKILDKL</sequence>
<protein>
    <submittedName>
        <fullName evidence="1">Uncharacterized protein</fullName>
    </submittedName>
</protein>
<proteinExistence type="predicted"/>
<organism evidence="1 2">
    <name type="scientific">Anaerovirgula multivorans</name>
    <dbReference type="NCBI Taxonomy" id="312168"/>
    <lineage>
        <taxon>Bacteria</taxon>
        <taxon>Bacillati</taxon>
        <taxon>Bacillota</taxon>
        <taxon>Clostridia</taxon>
        <taxon>Peptostreptococcales</taxon>
        <taxon>Natronincolaceae</taxon>
        <taxon>Anaerovirgula</taxon>
    </lineage>
</organism>
<accession>A0A238ZRE7</accession>
<dbReference type="Proteomes" id="UP000198304">
    <property type="component" value="Unassembled WGS sequence"/>
</dbReference>
<evidence type="ECO:0000313" key="1">
    <source>
        <dbReference type="EMBL" id="SNR86016.1"/>
    </source>
</evidence>